<dbReference type="Proteomes" id="UP001454036">
    <property type="component" value="Unassembled WGS sequence"/>
</dbReference>
<keyword evidence="2" id="KW-1185">Reference proteome</keyword>
<comment type="caution">
    <text evidence="1">The sequence shown here is derived from an EMBL/GenBank/DDBJ whole genome shotgun (WGS) entry which is preliminary data.</text>
</comment>
<protein>
    <submittedName>
        <fullName evidence="1">Uncharacterized protein</fullName>
    </submittedName>
</protein>
<dbReference type="AlphaFoldDB" id="A0AAV3NX92"/>
<sequence>MSVYQTLAQLYSMFNTSTLTDHMLVSWCNSLKKSVDISSSAPFELGDFIPLVSPEHCNSTEIMATDHGSSGLFEAQRTPSFSKDDDFPKHHLRVKALYSDRTEETKSVFARLEDREKCASMNKRNLLQWRNFHSGNKNQGNSCVK</sequence>
<dbReference type="EMBL" id="BAABME010000585">
    <property type="protein sequence ID" value="GAA0143970.1"/>
    <property type="molecule type" value="Genomic_DNA"/>
</dbReference>
<reference evidence="1 2" key="1">
    <citation type="submission" date="2024-01" db="EMBL/GenBank/DDBJ databases">
        <title>The complete chloroplast genome sequence of Lithospermum erythrorhizon: insights into the phylogenetic relationship among Boraginaceae species and the maternal lineages of purple gromwells.</title>
        <authorList>
            <person name="Okada T."/>
            <person name="Watanabe K."/>
        </authorList>
    </citation>
    <scope>NUCLEOTIDE SEQUENCE [LARGE SCALE GENOMIC DNA]</scope>
</reference>
<gene>
    <name evidence="1" type="ORF">LIER_04531</name>
</gene>
<accession>A0AAV3NX92</accession>
<evidence type="ECO:0000313" key="2">
    <source>
        <dbReference type="Proteomes" id="UP001454036"/>
    </source>
</evidence>
<proteinExistence type="predicted"/>
<evidence type="ECO:0000313" key="1">
    <source>
        <dbReference type="EMBL" id="GAA0143970.1"/>
    </source>
</evidence>
<organism evidence="1 2">
    <name type="scientific">Lithospermum erythrorhizon</name>
    <name type="common">Purple gromwell</name>
    <name type="synonym">Lithospermum officinale var. erythrorhizon</name>
    <dbReference type="NCBI Taxonomy" id="34254"/>
    <lineage>
        <taxon>Eukaryota</taxon>
        <taxon>Viridiplantae</taxon>
        <taxon>Streptophyta</taxon>
        <taxon>Embryophyta</taxon>
        <taxon>Tracheophyta</taxon>
        <taxon>Spermatophyta</taxon>
        <taxon>Magnoliopsida</taxon>
        <taxon>eudicotyledons</taxon>
        <taxon>Gunneridae</taxon>
        <taxon>Pentapetalae</taxon>
        <taxon>asterids</taxon>
        <taxon>lamiids</taxon>
        <taxon>Boraginales</taxon>
        <taxon>Boraginaceae</taxon>
        <taxon>Boraginoideae</taxon>
        <taxon>Lithospermeae</taxon>
        <taxon>Lithospermum</taxon>
    </lineage>
</organism>
<name>A0AAV3NX92_LITER</name>